<dbReference type="PANTHER" id="PTHR10404">
    <property type="entry name" value="N-ACETYLATED-ALPHA-LINKED ACIDIC DIPEPTIDASE"/>
    <property type="match status" value="1"/>
</dbReference>
<keyword evidence="2" id="KW-0812">Transmembrane</keyword>
<dbReference type="PANTHER" id="PTHR10404:SF46">
    <property type="entry name" value="VACUOLAR PROTEIN SORTING-ASSOCIATED PROTEIN 70"/>
    <property type="match status" value="1"/>
</dbReference>
<dbReference type="AlphaFoldDB" id="A0A9W7YDW9"/>
<dbReference type="SUPFAM" id="SSF52025">
    <property type="entry name" value="PA domain"/>
    <property type="match status" value="1"/>
</dbReference>
<dbReference type="InterPro" id="IPR007365">
    <property type="entry name" value="TFR-like_dimer_dom"/>
</dbReference>
<dbReference type="GO" id="GO:0004181">
    <property type="term" value="F:metallocarboxypeptidase activity"/>
    <property type="evidence" value="ECO:0007669"/>
    <property type="project" value="UniProtKB-EC"/>
</dbReference>
<dbReference type="OrthoDB" id="5841748at2759"/>
<reference evidence="6" key="1">
    <citation type="submission" date="2022-07" db="EMBL/GenBank/DDBJ databases">
        <title>Phylogenomic reconstructions and comparative analyses of Kickxellomycotina fungi.</title>
        <authorList>
            <person name="Reynolds N.K."/>
            <person name="Stajich J.E."/>
            <person name="Barry K."/>
            <person name="Grigoriev I.V."/>
            <person name="Crous P."/>
            <person name="Smith M.E."/>
        </authorList>
    </citation>
    <scope>NUCLEOTIDE SEQUENCE</scope>
    <source>
        <strain evidence="6">BCRC 34381</strain>
    </source>
</reference>
<dbReference type="Gene3D" id="1.20.930.40">
    <property type="entry name" value="Transferrin receptor-like, dimerisation domain"/>
    <property type="match status" value="1"/>
</dbReference>
<dbReference type="Pfam" id="PF02225">
    <property type="entry name" value="PA"/>
    <property type="match status" value="1"/>
</dbReference>
<keyword evidence="2" id="KW-0472">Membrane</keyword>
<dbReference type="InterPro" id="IPR007484">
    <property type="entry name" value="Peptidase_M28"/>
</dbReference>
<dbReference type="Proteomes" id="UP001143981">
    <property type="component" value="Unassembled WGS sequence"/>
</dbReference>
<keyword evidence="6" id="KW-0378">Hydrolase</keyword>
<evidence type="ECO:0000313" key="7">
    <source>
        <dbReference type="Proteomes" id="UP001143981"/>
    </source>
</evidence>
<comment type="caution">
    <text evidence="6">The sequence shown here is derived from an EMBL/GenBank/DDBJ whole genome shotgun (WGS) entry which is preliminary data.</text>
</comment>
<dbReference type="Pfam" id="PF04253">
    <property type="entry name" value="TFR_dimer"/>
    <property type="match status" value="1"/>
</dbReference>
<dbReference type="InterPro" id="IPR046450">
    <property type="entry name" value="PA_dom_sf"/>
</dbReference>
<dbReference type="CDD" id="cd02121">
    <property type="entry name" value="PA_GCPII_like"/>
    <property type="match status" value="1"/>
</dbReference>
<dbReference type="Gene3D" id="3.50.30.30">
    <property type="match status" value="1"/>
</dbReference>
<keyword evidence="2" id="KW-1133">Transmembrane helix</keyword>
<evidence type="ECO:0000259" key="3">
    <source>
        <dbReference type="Pfam" id="PF02225"/>
    </source>
</evidence>
<keyword evidence="7" id="KW-1185">Reference proteome</keyword>
<evidence type="ECO:0000313" key="6">
    <source>
        <dbReference type="EMBL" id="KAJ1733247.1"/>
    </source>
</evidence>
<dbReference type="SUPFAM" id="SSF47672">
    <property type="entry name" value="Transferrin receptor-like dimerisation domain"/>
    <property type="match status" value="1"/>
</dbReference>
<dbReference type="Gene3D" id="3.40.630.10">
    <property type="entry name" value="Zn peptidases"/>
    <property type="match status" value="1"/>
</dbReference>
<comment type="similarity">
    <text evidence="1">Belongs to the peptidase M28 family. M28B subfamily.</text>
</comment>
<feature type="domain" description="Peptidase M28" evidence="5">
    <location>
        <begin position="358"/>
        <end position="552"/>
    </location>
</feature>
<proteinExistence type="inferred from homology"/>
<keyword evidence="6" id="KW-0121">Carboxypeptidase</keyword>
<feature type="domain" description="PA" evidence="3">
    <location>
        <begin position="170"/>
        <end position="259"/>
    </location>
</feature>
<dbReference type="SUPFAM" id="SSF53187">
    <property type="entry name" value="Zn-dependent exopeptidases"/>
    <property type="match status" value="1"/>
</dbReference>
<keyword evidence="6" id="KW-0645">Protease</keyword>
<feature type="domain" description="Transferrin receptor-like dimerisation" evidence="4">
    <location>
        <begin position="623"/>
        <end position="747"/>
    </location>
</feature>
<dbReference type="EMBL" id="JANBOI010000154">
    <property type="protein sequence ID" value="KAJ1733247.1"/>
    <property type="molecule type" value="Genomic_DNA"/>
</dbReference>
<dbReference type="EC" id="3.4.17.21" evidence="6"/>
<sequence length="750" mass="80624">MGKASDTGCSAGSGGTWQQRRCECRRRAAQVLLAAVALAFVLAVYLRGPAATAGAGGLDPARVLMDILSAEQLRENLEYYASGAHVAGTNTTQADHTRSHFERQGIGTETVEYYPWLNYPVAQRVALFNASTGAVSFEAGLQEARVPGDPASDDPHNLPAFHGHSADGNVTGRLVYANYGTGSDFRALGEAGVSVKGAIVLMRYGVVPCAYKVHAAELAGAHGALVYSDPIDDGYGKGRVYPAGPWRPASSLQRDSVLRLDVYPGDPLTPGYPSTRDAPRLDPRDAASLNRIPSLPISHMDALPLLVALQGHGVEAADISRGWVGGLTSKGVRYWTGPSALAVNLLNQVAYRTVPIQNVIGRIKGWEDPEQVVVIGNHRDAWSAGASDPSSGSAVLLELARALGELGRLGWRPRRTIILASWDAGEYGLAGSTEWVEENIDWLRADGVAYVNVGAAVEGSSFRATASPALKDLLYAAAKQVAYPHSNGTVYDAWLRDSVAAGARGRRPAVQPLGPASDTMAFAVHAGVSAVDFGFAGSGGARHSNFDSIQRVAAFVDPDMQLHLAAARLWGQVAVRLADDPVLRLSPTRYAADLKRYIRQFERKMALLLRPPPKGPGLATERLGHLRAAQHQLEVSARIVEDSTRHLRLVYGEDCQMAGRRRHRTCLALRASINDRVSKLERHFIDPDGAPGREWHKHVLVAPDFGAASGYRLFPALADALDAGDALQLREREKYIAGMVHEAAWFLREA</sequence>
<dbReference type="Pfam" id="PF04389">
    <property type="entry name" value="Peptidase_M28"/>
    <property type="match status" value="1"/>
</dbReference>
<dbReference type="CDD" id="cd08022">
    <property type="entry name" value="M28_PSMA_like"/>
    <property type="match status" value="1"/>
</dbReference>
<feature type="transmembrane region" description="Helical" evidence="2">
    <location>
        <begin position="28"/>
        <end position="46"/>
    </location>
</feature>
<protein>
    <submittedName>
        <fullName evidence="6">Vacuolar protein sorting-associated protein 70</fullName>
        <ecNumber evidence="6">3.4.17.21</ecNumber>
    </submittedName>
</protein>
<name>A0A9W7YDW9_9FUNG</name>
<evidence type="ECO:0000256" key="1">
    <source>
        <dbReference type="ARBA" id="ARBA00005634"/>
    </source>
</evidence>
<dbReference type="InterPro" id="IPR036757">
    <property type="entry name" value="TFR-like_dimer_dom_sf"/>
</dbReference>
<dbReference type="FunFam" id="3.40.630.10:FF:000101">
    <property type="entry name" value="N-acetylated alpha-linked acidic dipeptidase like 1"/>
    <property type="match status" value="1"/>
</dbReference>
<accession>A0A9W7YDW9</accession>
<evidence type="ECO:0000259" key="5">
    <source>
        <dbReference type="Pfam" id="PF04389"/>
    </source>
</evidence>
<dbReference type="InterPro" id="IPR003137">
    <property type="entry name" value="PA_domain"/>
</dbReference>
<dbReference type="InterPro" id="IPR039373">
    <property type="entry name" value="Peptidase_M28B"/>
</dbReference>
<evidence type="ECO:0000256" key="2">
    <source>
        <dbReference type="SAM" id="Phobius"/>
    </source>
</evidence>
<organism evidence="6 7">
    <name type="scientific">Coemansia biformis</name>
    <dbReference type="NCBI Taxonomy" id="1286918"/>
    <lineage>
        <taxon>Eukaryota</taxon>
        <taxon>Fungi</taxon>
        <taxon>Fungi incertae sedis</taxon>
        <taxon>Zoopagomycota</taxon>
        <taxon>Kickxellomycotina</taxon>
        <taxon>Kickxellomycetes</taxon>
        <taxon>Kickxellales</taxon>
        <taxon>Kickxellaceae</taxon>
        <taxon>Coemansia</taxon>
    </lineage>
</organism>
<gene>
    <name evidence="6" type="primary">VPS70</name>
    <name evidence="6" type="ORF">LPJ61_001659</name>
</gene>
<evidence type="ECO:0000259" key="4">
    <source>
        <dbReference type="Pfam" id="PF04253"/>
    </source>
</evidence>